<dbReference type="PROSITE" id="PS51186">
    <property type="entry name" value="GNAT"/>
    <property type="match status" value="1"/>
</dbReference>
<dbReference type="AlphaFoldDB" id="A0A0D8IEH1"/>
<dbReference type="GO" id="GO:0016747">
    <property type="term" value="F:acyltransferase activity, transferring groups other than amino-acyl groups"/>
    <property type="evidence" value="ECO:0007669"/>
    <property type="project" value="InterPro"/>
</dbReference>
<dbReference type="InterPro" id="IPR000182">
    <property type="entry name" value="GNAT_dom"/>
</dbReference>
<dbReference type="KEGG" id="cace:CACET_c03530"/>
<dbReference type="STRING" id="84022.CACET_c03530"/>
<dbReference type="InterPro" id="IPR016181">
    <property type="entry name" value="Acyl_CoA_acyltransferase"/>
</dbReference>
<protein>
    <submittedName>
        <fullName evidence="1">Acetyltransferase</fullName>
    </submittedName>
</protein>
<reference evidence="1 2" key="1">
    <citation type="submission" date="2014-10" db="EMBL/GenBank/DDBJ databases">
        <title>Genome sequence of Clostridium aceticum DSM 1496.</title>
        <authorList>
            <person name="Poehlein A."/>
            <person name="Schiel-Bengelsdorf B."/>
            <person name="Gottschalk G."/>
            <person name="Duerre P."/>
            <person name="Daniel R."/>
        </authorList>
    </citation>
    <scope>NUCLEOTIDE SEQUENCE [LARGE SCALE GENOMIC DNA]</scope>
    <source>
        <strain evidence="1 2">DSM 1496</strain>
    </source>
</reference>
<keyword evidence="1" id="KW-0808">Transferase</keyword>
<dbReference type="EMBL" id="CP009687">
    <property type="protein sequence ID" value="AKL93869.1"/>
    <property type="molecule type" value="Genomic_DNA"/>
</dbReference>
<accession>A0A0D8IEH1</accession>
<dbReference type="CDD" id="cd04301">
    <property type="entry name" value="NAT_SF"/>
    <property type="match status" value="1"/>
</dbReference>
<evidence type="ECO:0000313" key="1">
    <source>
        <dbReference type="EMBL" id="AKL93869.1"/>
    </source>
</evidence>
<dbReference type="RefSeq" id="WP_044823246.1">
    <property type="nucleotide sequence ID" value="NZ_CP009687.1"/>
</dbReference>
<sequence length="130" mass="15274">MIIRELQQIDIKKMQKDSKTKVFVIEQDEVTMGCIEMIYDKVSNFLEIRNLWVLEQYQRRGIARKLVKASKGYARFEKAEGITVIIEESNDNAIQFFLKEDFKVWPKNALLQQKATSVLLGFKFSDIYNS</sequence>
<keyword evidence="2" id="KW-1185">Reference proteome</keyword>
<dbReference type="OrthoDB" id="2036043at2"/>
<dbReference type="Gene3D" id="3.40.630.30">
    <property type="match status" value="1"/>
</dbReference>
<dbReference type="Proteomes" id="UP000035704">
    <property type="component" value="Chromosome"/>
</dbReference>
<organism evidence="1 2">
    <name type="scientific">Clostridium aceticum</name>
    <dbReference type="NCBI Taxonomy" id="84022"/>
    <lineage>
        <taxon>Bacteria</taxon>
        <taxon>Bacillati</taxon>
        <taxon>Bacillota</taxon>
        <taxon>Clostridia</taxon>
        <taxon>Eubacteriales</taxon>
        <taxon>Clostridiaceae</taxon>
        <taxon>Clostridium</taxon>
    </lineage>
</organism>
<gene>
    <name evidence="1" type="ORF">CACET_c03530</name>
</gene>
<name>A0A0D8IEH1_9CLOT</name>
<proteinExistence type="predicted"/>
<dbReference type="SUPFAM" id="SSF55729">
    <property type="entry name" value="Acyl-CoA N-acyltransferases (Nat)"/>
    <property type="match status" value="1"/>
</dbReference>
<evidence type="ECO:0000313" key="2">
    <source>
        <dbReference type="Proteomes" id="UP000035704"/>
    </source>
</evidence>
<dbReference type="Pfam" id="PF00583">
    <property type="entry name" value="Acetyltransf_1"/>
    <property type="match status" value="1"/>
</dbReference>
<dbReference type="PATRIC" id="fig|84022.5.peg.1742"/>